<protein>
    <submittedName>
        <fullName evidence="1">Uncharacterized protein</fullName>
    </submittedName>
</protein>
<proteinExistence type="predicted"/>
<evidence type="ECO:0000313" key="1">
    <source>
        <dbReference type="EMBL" id="MCD9879174.1"/>
    </source>
</evidence>
<gene>
    <name evidence="1" type="ORF">LJ657_37365</name>
</gene>
<keyword evidence="2" id="KW-1185">Reference proteome</keyword>
<sequence length="130" mass="14917">MPHPSVRPNVVVLLTEVDSAPRDDRSRLYRRDGTVFTDAEHDLIRTCTPEEIDAANEQRWLEAEWARETHEIEKALVDLVTKYIEQLPDGSLCSNIYATMTDEDYAECDRLAKIVAARRGIEYPAEHEDS</sequence>
<dbReference type="Proteomes" id="UP001108029">
    <property type="component" value="Unassembled WGS sequence"/>
</dbReference>
<dbReference type="AlphaFoldDB" id="A0A9Q3VV63"/>
<organism evidence="1 2">
    <name type="scientific">Streptomyces guryensis</name>
    <dbReference type="NCBI Taxonomy" id="2886947"/>
    <lineage>
        <taxon>Bacteria</taxon>
        <taxon>Bacillati</taxon>
        <taxon>Actinomycetota</taxon>
        <taxon>Actinomycetes</taxon>
        <taxon>Kitasatosporales</taxon>
        <taxon>Streptomycetaceae</taxon>
        <taxon>Streptomyces</taxon>
    </lineage>
</organism>
<comment type="caution">
    <text evidence="1">The sequence shown here is derived from an EMBL/GenBank/DDBJ whole genome shotgun (WGS) entry which is preliminary data.</text>
</comment>
<dbReference type="RefSeq" id="WP_232653453.1">
    <property type="nucleotide sequence ID" value="NZ_JAJSBI010000026.1"/>
</dbReference>
<evidence type="ECO:0000313" key="2">
    <source>
        <dbReference type="Proteomes" id="UP001108029"/>
    </source>
</evidence>
<name>A0A9Q3VV63_9ACTN</name>
<accession>A0A9Q3VV63</accession>
<dbReference type="EMBL" id="JAJSBI010000026">
    <property type="protein sequence ID" value="MCD9879174.1"/>
    <property type="molecule type" value="Genomic_DNA"/>
</dbReference>
<reference evidence="1" key="1">
    <citation type="submission" date="2021-12" db="EMBL/GenBank/DDBJ databases">
        <authorList>
            <person name="Lee J.-H."/>
            <person name="Kim S.-B."/>
        </authorList>
    </citation>
    <scope>NUCLEOTIDE SEQUENCE</scope>
    <source>
        <strain evidence="1">NR30</strain>
    </source>
</reference>